<evidence type="ECO:0000313" key="2">
    <source>
        <dbReference type="EMBL" id="CAE8673677.1"/>
    </source>
</evidence>
<dbReference type="EMBL" id="CAJNNW010024675">
    <property type="protein sequence ID" value="CAE8673677.1"/>
    <property type="molecule type" value="Genomic_DNA"/>
</dbReference>
<evidence type="ECO:0000313" key="1">
    <source>
        <dbReference type="EMBL" id="CAE8635647.1"/>
    </source>
</evidence>
<reference evidence="1" key="1">
    <citation type="submission" date="2021-02" db="EMBL/GenBank/DDBJ databases">
        <authorList>
            <person name="Dougan E. K."/>
            <person name="Rhodes N."/>
            <person name="Thang M."/>
            <person name="Chan C."/>
        </authorList>
    </citation>
    <scope>NUCLEOTIDE SEQUENCE</scope>
</reference>
<sequence length="135" mass="14875">MSKGQFSVFQVPHGGRSDWTSEAWEISSSSTGFEEDVNFRKGHFMAWMSESSDISLCSSGFEEEVASRMGQPMVSMTSWDISSWSSGFVEEFTCRKGQLPLDGLGCSYSVWSSEASQISSAHTGFAEELAVRNLN</sequence>
<comment type="caution">
    <text evidence="1">The sequence shown here is derived from an EMBL/GenBank/DDBJ whole genome shotgun (WGS) entry which is preliminary data.</text>
</comment>
<name>A0A813HC89_POLGL</name>
<dbReference type="Proteomes" id="UP000654075">
    <property type="component" value="Unassembled WGS sequence"/>
</dbReference>
<proteinExistence type="predicted"/>
<dbReference type="EMBL" id="CAJNNV010031329">
    <property type="protein sequence ID" value="CAE8635647.1"/>
    <property type="molecule type" value="Genomic_DNA"/>
</dbReference>
<gene>
    <name evidence="1" type="ORF">PGLA1383_LOCUS51241</name>
    <name evidence="2" type="ORF">PGLA2088_LOCUS18637</name>
</gene>
<protein>
    <submittedName>
        <fullName evidence="1">Uncharacterized protein</fullName>
    </submittedName>
</protein>
<keyword evidence="3" id="KW-1185">Reference proteome</keyword>
<organism evidence="1 3">
    <name type="scientific">Polarella glacialis</name>
    <name type="common">Dinoflagellate</name>
    <dbReference type="NCBI Taxonomy" id="89957"/>
    <lineage>
        <taxon>Eukaryota</taxon>
        <taxon>Sar</taxon>
        <taxon>Alveolata</taxon>
        <taxon>Dinophyceae</taxon>
        <taxon>Suessiales</taxon>
        <taxon>Suessiaceae</taxon>
        <taxon>Polarella</taxon>
    </lineage>
</organism>
<dbReference type="AlphaFoldDB" id="A0A813HC89"/>
<dbReference type="Proteomes" id="UP000626109">
    <property type="component" value="Unassembled WGS sequence"/>
</dbReference>
<accession>A0A813HC89</accession>
<evidence type="ECO:0000313" key="3">
    <source>
        <dbReference type="Proteomes" id="UP000654075"/>
    </source>
</evidence>